<evidence type="ECO:0000259" key="1">
    <source>
        <dbReference type="SMART" id="SM00849"/>
    </source>
</evidence>
<sequence length="281" mass="29949">MNAIDPRDPKAPPVEAGVVEISTTVIRILAPNPSPMTLDGTNTYLVADTGRSRVVVIDPGPVVAEHLSAMVHEIRSRQLEVQAVITTHAHPDHAALGTQAADEFSVPFITAQEIVDSALAQRILTGCGIGVLQTPGHSGDSLSYVSADGVLLSGDHLLGRGTTAILHPDGSLRQYLRSLTKVEGTEFVAIAPGHGPAMDANLGRSVIAYYRSHRLERVEQIRHHLEAGLRVVPELVQALYGPIESPIVAWSAKASTLATITYLSEEGDWSLRGDQVVPASH</sequence>
<dbReference type="CDD" id="cd16278">
    <property type="entry name" value="metallo-hydrolase-like_MBL-fold"/>
    <property type="match status" value="1"/>
</dbReference>
<dbReference type="InterPro" id="IPR001279">
    <property type="entry name" value="Metallo-B-lactamas"/>
</dbReference>
<feature type="domain" description="Metallo-beta-lactamase" evidence="1">
    <location>
        <begin position="40"/>
        <end position="194"/>
    </location>
</feature>
<dbReference type="SUPFAM" id="SSF56281">
    <property type="entry name" value="Metallo-hydrolase/oxidoreductase"/>
    <property type="match status" value="1"/>
</dbReference>
<proteinExistence type="predicted"/>
<dbReference type="eggNOG" id="COG0491">
    <property type="taxonomic scope" value="Bacteria"/>
</dbReference>
<dbReference type="Gene3D" id="3.60.15.10">
    <property type="entry name" value="Ribonuclease Z/Hydroxyacylglutathione hydrolase-like"/>
    <property type="match status" value="1"/>
</dbReference>
<keyword evidence="2" id="KW-0378">Hydrolase</keyword>
<reference evidence="2 3" key="1">
    <citation type="submission" date="2015-01" db="EMBL/GenBank/DDBJ databases">
        <title>Draft genome of the acidophilic iron oxidizer Ferrimicrobium acidiphilum strain T23.</title>
        <authorList>
            <person name="Poehlein A."/>
            <person name="Eisen S."/>
            <person name="Schloemann M."/>
            <person name="Johnson B.D."/>
            <person name="Daniel R."/>
            <person name="Muehling M."/>
        </authorList>
    </citation>
    <scope>NUCLEOTIDE SEQUENCE [LARGE SCALE GENOMIC DNA]</scope>
    <source>
        <strain evidence="2 3">T23</strain>
    </source>
</reference>
<gene>
    <name evidence="2" type="primary">gloB4</name>
    <name evidence="2" type="ORF">FEAC_22750</name>
</gene>
<evidence type="ECO:0000313" key="2">
    <source>
        <dbReference type="EMBL" id="KJE75978.1"/>
    </source>
</evidence>
<dbReference type="GeneID" id="78373326"/>
<dbReference type="PANTHER" id="PTHR23131:SF0">
    <property type="entry name" value="ENDORIBONUCLEASE LACTB2"/>
    <property type="match status" value="1"/>
</dbReference>
<dbReference type="STRING" id="1121877.FEAC_22750"/>
<dbReference type="GO" id="GO:0004416">
    <property type="term" value="F:hydroxyacylglutathione hydrolase activity"/>
    <property type="evidence" value="ECO:0007669"/>
    <property type="project" value="UniProtKB-EC"/>
</dbReference>
<organism evidence="2 3">
    <name type="scientific">Ferrimicrobium acidiphilum DSM 19497</name>
    <dbReference type="NCBI Taxonomy" id="1121877"/>
    <lineage>
        <taxon>Bacteria</taxon>
        <taxon>Bacillati</taxon>
        <taxon>Actinomycetota</taxon>
        <taxon>Acidimicrobiia</taxon>
        <taxon>Acidimicrobiales</taxon>
        <taxon>Acidimicrobiaceae</taxon>
        <taxon>Ferrimicrobium</taxon>
    </lineage>
</organism>
<dbReference type="InterPro" id="IPR050662">
    <property type="entry name" value="Sec-metab_biosynth-thioest"/>
</dbReference>
<keyword evidence="3" id="KW-1185">Reference proteome</keyword>
<dbReference type="InterPro" id="IPR036866">
    <property type="entry name" value="RibonucZ/Hydroxyglut_hydro"/>
</dbReference>
<dbReference type="PANTHER" id="PTHR23131">
    <property type="entry name" value="ENDORIBONUCLEASE LACTB2"/>
    <property type="match status" value="1"/>
</dbReference>
<dbReference type="AlphaFoldDB" id="A0A0D8FRS1"/>
<name>A0A0D8FRS1_9ACTN</name>
<accession>A0A0D8FRS1</accession>
<dbReference type="EC" id="3.1.2.6" evidence="2"/>
<comment type="caution">
    <text evidence="2">The sequence shown here is derived from an EMBL/GenBank/DDBJ whole genome shotgun (WGS) entry which is preliminary data.</text>
</comment>
<dbReference type="Pfam" id="PF00753">
    <property type="entry name" value="Lactamase_B"/>
    <property type="match status" value="1"/>
</dbReference>
<protein>
    <submittedName>
        <fullName evidence="2">Hydroxyacylglutathione hydrolase</fullName>
        <ecNumber evidence="2">3.1.2.6</ecNumber>
    </submittedName>
</protein>
<dbReference type="EMBL" id="JXUW01000024">
    <property type="protein sequence ID" value="KJE75978.1"/>
    <property type="molecule type" value="Genomic_DNA"/>
</dbReference>
<evidence type="ECO:0000313" key="3">
    <source>
        <dbReference type="Proteomes" id="UP000032336"/>
    </source>
</evidence>
<dbReference type="SMART" id="SM00849">
    <property type="entry name" value="Lactamase_B"/>
    <property type="match status" value="1"/>
</dbReference>
<dbReference type="Proteomes" id="UP000032336">
    <property type="component" value="Unassembled WGS sequence"/>
</dbReference>
<dbReference type="RefSeq" id="WP_160290384.1">
    <property type="nucleotide sequence ID" value="NZ_JXUW01000024.1"/>
</dbReference>
<dbReference type="PATRIC" id="fig|1121877.4.peg.2532"/>